<dbReference type="SUPFAM" id="SSF47413">
    <property type="entry name" value="lambda repressor-like DNA-binding domains"/>
    <property type="match status" value="1"/>
</dbReference>
<proteinExistence type="predicted"/>
<name>A0A3N9YDT0_9ACTN</name>
<dbReference type="OrthoDB" id="3405629at2"/>
<evidence type="ECO:0000313" key="3">
    <source>
        <dbReference type="Proteomes" id="UP000278981"/>
    </source>
</evidence>
<dbReference type="Proteomes" id="UP000278981">
    <property type="component" value="Unassembled WGS sequence"/>
</dbReference>
<dbReference type="AlphaFoldDB" id="A0A3N9YDT0"/>
<comment type="caution">
    <text evidence="2">The sequence shown here is derived from an EMBL/GenBank/DDBJ whole genome shotgun (WGS) entry which is preliminary data.</text>
</comment>
<dbReference type="GO" id="GO:0003677">
    <property type="term" value="F:DNA binding"/>
    <property type="evidence" value="ECO:0007669"/>
    <property type="project" value="InterPro"/>
</dbReference>
<reference evidence="2 3" key="1">
    <citation type="submission" date="2018-04" db="EMBL/GenBank/DDBJ databases">
        <title>Micromonosporas from Atacama Desert.</title>
        <authorList>
            <person name="Carro L."/>
            <person name="Klenk H.-P."/>
            <person name="Goodfellow M."/>
        </authorList>
    </citation>
    <scope>NUCLEOTIDE SEQUENCE [LARGE SCALE GENOMIC DNA]</scope>
    <source>
        <strain evidence="2 3">LB19</strain>
    </source>
</reference>
<gene>
    <name evidence="2" type="ORF">DDE19_10665</name>
</gene>
<dbReference type="Pfam" id="PF13560">
    <property type="entry name" value="HTH_31"/>
    <property type="match status" value="1"/>
</dbReference>
<protein>
    <submittedName>
        <fullName evidence="2">XRE family transcriptional regulator</fullName>
    </submittedName>
</protein>
<evidence type="ECO:0000259" key="1">
    <source>
        <dbReference type="PROSITE" id="PS50943"/>
    </source>
</evidence>
<evidence type="ECO:0000313" key="2">
    <source>
        <dbReference type="EMBL" id="RQX17617.1"/>
    </source>
</evidence>
<dbReference type="InterPro" id="IPR001387">
    <property type="entry name" value="Cro/C1-type_HTH"/>
</dbReference>
<sequence>MVPALRGVHRCHPAIAGARVMNEPSRRNGNEPPIGRRMAELRARRGMSQQVFADRIRKSKSWVDKVERGVRTLDRLSVIETVAAALGVAPDVLLAGKAPRQQLPDTGGDVERLRAALARHDLPAGGKPAPSLAQLDAQAGYAWSAYRNGHHPQVLRLLPDLLCDSRTRAGDTADLLVRVYRLAAQVLVKLGEADLAWLAADRAMSAASGDPCRAGLAAISLAQALRALGRGRLAMTAAVAAVHQLDLAPSEVRRLGVTGTLLIEAALGAAVSGDANAAGELTEHAARLADGQRQHDCDGIGFGPTPVDLARSLIAMWFGDHQSAVSTHQRATSGNAWHLLPAEHRAAHLIDITHAYLDLGDVRAAGRALVAADRIATWETRIRPVARAALTAVFRAGPTAADVTRLAATMRLTPE</sequence>
<dbReference type="Gene3D" id="1.10.260.40">
    <property type="entry name" value="lambda repressor-like DNA-binding domains"/>
    <property type="match status" value="1"/>
</dbReference>
<dbReference type="SMART" id="SM00530">
    <property type="entry name" value="HTH_XRE"/>
    <property type="match status" value="1"/>
</dbReference>
<dbReference type="EMBL" id="QDGB01000214">
    <property type="protein sequence ID" value="RQX17617.1"/>
    <property type="molecule type" value="Genomic_DNA"/>
</dbReference>
<feature type="domain" description="HTH cro/C1-type" evidence="1">
    <location>
        <begin position="38"/>
        <end position="93"/>
    </location>
</feature>
<organism evidence="2 3">
    <name type="scientific">Micromonospora ureilytica</name>
    <dbReference type="NCBI Taxonomy" id="709868"/>
    <lineage>
        <taxon>Bacteria</taxon>
        <taxon>Bacillati</taxon>
        <taxon>Actinomycetota</taxon>
        <taxon>Actinomycetes</taxon>
        <taxon>Micromonosporales</taxon>
        <taxon>Micromonosporaceae</taxon>
        <taxon>Micromonospora</taxon>
    </lineage>
</organism>
<dbReference type="PROSITE" id="PS50943">
    <property type="entry name" value="HTH_CROC1"/>
    <property type="match status" value="1"/>
</dbReference>
<accession>A0A3N9YDT0</accession>
<dbReference type="InterPro" id="IPR010982">
    <property type="entry name" value="Lambda_DNA-bd_dom_sf"/>
</dbReference>
<dbReference type="CDD" id="cd00093">
    <property type="entry name" value="HTH_XRE"/>
    <property type="match status" value="1"/>
</dbReference>